<proteinExistence type="predicted"/>
<protein>
    <submittedName>
        <fullName evidence="1">Uncharacterized protein</fullName>
    </submittedName>
</protein>
<organism evidence="1 2">
    <name type="scientific">Flexivirga endophytica</name>
    <dbReference type="NCBI Taxonomy" id="1849103"/>
    <lineage>
        <taxon>Bacteria</taxon>
        <taxon>Bacillati</taxon>
        <taxon>Actinomycetota</taxon>
        <taxon>Actinomycetes</taxon>
        <taxon>Micrococcales</taxon>
        <taxon>Dermacoccaceae</taxon>
        <taxon>Flexivirga</taxon>
    </lineage>
</organism>
<dbReference type="Proteomes" id="UP000636793">
    <property type="component" value="Unassembled WGS sequence"/>
</dbReference>
<evidence type="ECO:0000313" key="1">
    <source>
        <dbReference type="EMBL" id="GGB31293.1"/>
    </source>
</evidence>
<gene>
    <name evidence="1" type="ORF">GCM10011492_22390</name>
</gene>
<dbReference type="EMBL" id="BMHI01000003">
    <property type="protein sequence ID" value="GGB31293.1"/>
    <property type="molecule type" value="Genomic_DNA"/>
</dbReference>
<evidence type="ECO:0000313" key="2">
    <source>
        <dbReference type="Proteomes" id="UP000636793"/>
    </source>
</evidence>
<sequence length="299" mass="32729">MQFGDSTPWLKEHGFAKKRPAELLKDEKFFRQLPNAAFPESDLWNFSRVMKDWGWSAADIAWSATAAAGRGPLLHYVRFRDSTDIGVVKKSLISHGYKEHGDKLVGPSLGSVADPLTAQIVASLGHTVRFYSDKHLMAGSTMDTLPELPDASKSLGAAAGIRAVVAPITTADYVRISAGADACIMPLRASARTLKQLDSIDRFTASATAVVSDSKSTATVAYSSSDAAAKDLPHRKAFVKGLSLRTREPYNRLARFTLKRRDSTIRYTIDAEPRVVTQMLQNQDAPWAMCKQPKKTSSN</sequence>
<comment type="caution">
    <text evidence="1">The sequence shown here is derived from an EMBL/GenBank/DDBJ whole genome shotgun (WGS) entry which is preliminary data.</text>
</comment>
<dbReference type="AlphaFoldDB" id="A0A916WUB2"/>
<keyword evidence="2" id="KW-1185">Reference proteome</keyword>
<reference evidence="1" key="1">
    <citation type="journal article" date="2014" name="Int. J. Syst. Evol. Microbiol.">
        <title>Complete genome sequence of Corynebacterium casei LMG S-19264T (=DSM 44701T), isolated from a smear-ripened cheese.</title>
        <authorList>
            <consortium name="US DOE Joint Genome Institute (JGI-PGF)"/>
            <person name="Walter F."/>
            <person name="Albersmeier A."/>
            <person name="Kalinowski J."/>
            <person name="Ruckert C."/>
        </authorList>
    </citation>
    <scope>NUCLEOTIDE SEQUENCE</scope>
    <source>
        <strain evidence="1">CGMCC 1.15085</strain>
    </source>
</reference>
<accession>A0A916WUB2</accession>
<name>A0A916WUB2_9MICO</name>
<reference evidence="1" key="2">
    <citation type="submission" date="2020-09" db="EMBL/GenBank/DDBJ databases">
        <authorList>
            <person name="Sun Q."/>
            <person name="Zhou Y."/>
        </authorList>
    </citation>
    <scope>NUCLEOTIDE SEQUENCE</scope>
    <source>
        <strain evidence="1">CGMCC 1.15085</strain>
    </source>
</reference>